<organism evidence="2 3">
    <name type="scientific">Desulfonatronospira thiodismutans ASO3-1</name>
    <dbReference type="NCBI Taxonomy" id="555779"/>
    <lineage>
        <taxon>Bacteria</taxon>
        <taxon>Pseudomonadati</taxon>
        <taxon>Thermodesulfobacteriota</taxon>
        <taxon>Desulfovibrionia</taxon>
        <taxon>Desulfovibrionales</taxon>
        <taxon>Desulfonatronovibrionaceae</taxon>
        <taxon>Desulfonatronospira</taxon>
    </lineage>
</organism>
<dbReference type="Proteomes" id="UP000005496">
    <property type="component" value="Unassembled WGS sequence"/>
</dbReference>
<feature type="compositionally biased region" description="Basic and acidic residues" evidence="1">
    <location>
        <begin position="7"/>
        <end position="16"/>
    </location>
</feature>
<evidence type="ECO:0000256" key="1">
    <source>
        <dbReference type="SAM" id="MobiDB-lite"/>
    </source>
</evidence>
<accession>D6SN82</accession>
<proteinExistence type="predicted"/>
<gene>
    <name evidence="2" type="ORF">Dthio_PD1559</name>
</gene>
<dbReference type="EMBL" id="ACJN02000002">
    <property type="protein sequence ID" value="EFI34208.1"/>
    <property type="molecule type" value="Genomic_DNA"/>
</dbReference>
<name>D6SN82_9BACT</name>
<feature type="region of interest" description="Disordered" evidence="1">
    <location>
        <begin position="1"/>
        <end position="42"/>
    </location>
</feature>
<evidence type="ECO:0000313" key="2">
    <source>
        <dbReference type="EMBL" id="EFI34208.1"/>
    </source>
</evidence>
<feature type="compositionally biased region" description="Polar residues" evidence="1">
    <location>
        <begin position="21"/>
        <end position="41"/>
    </location>
</feature>
<dbReference type="InterPro" id="IPR013783">
    <property type="entry name" value="Ig-like_fold"/>
</dbReference>
<keyword evidence="3" id="KW-1185">Reference proteome</keyword>
<comment type="caution">
    <text evidence="2">The sequence shown here is derived from an EMBL/GenBank/DDBJ whole genome shotgun (WGS) entry which is preliminary data.</text>
</comment>
<dbReference type="Pfam" id="PF05345">
    <property type="entry name" value="He_PIG"/>
    <property type="match status" value="1"/>
</dbReference>
<sequence length="1894" mass="206018">MPPSSHYKQDSVDKSQADALGNQSDSIAQHSTVDSGQTGVSSGRVVFAASDPEYGRELWISDGTSQGTSLLKDIQPLDSSNPGHLVRLSDGLVLFSANDGPGTSDDTHGFELWRTDGSESGTVLVKDIDPHSERGSQPASITPLGDGQAVFSATQTAGSGRELWVTDGTQEGTSLVKNLRPGTDNDGQPLSSNPQDFMALGNGHVLFTALDSDKGRSLWSTDGTAEGTHRLIEADTGFQLVRTGSATGSEPTAMGSGKALFTAIEPEPAIWTTDGTPSGTRVVQEVEEVTVEGSKDQSQLLQGGVVYDWHAGWATDGTSEGTWRLGGASQEAPDPVYFNNWDNIHSGPVEGPLQDVEANDSRLREVPPIELSDGTLLYEASAVEGHPDYWRFDGPEEYDYYNREWSLLWTTDGTHGGTQLVTDPYDDTLKVAKSWDPVPEFFNLGNDRILYHARGEGLFNESLAVTDGTSQGTEIITSEVSYADTFVPFYDNVWLFNGHRDGIWRTDGTATGTERLVADAWLNQDWFVELEDNRWLIEAEFYESYFGDFIKSELWITDGTPSGTGSVMDNLPGGTYIHDTVLLDNQEYLLSVEYTDPREIHSLYRLDADTFELERIQGAEEGSAASFYGFAKIDEPVQESIISDQISLEFNVETLSLDDYFSSILGSELSYQVSAMPEGMLFDAETGTITTDEDIGPGEHTISVESSNVEGDSVTDEFDWTVVDTGQLRIDSTGDWGRPHEDGSIISEEGSTIHVGHKDGSDWLFRLEQGRMIIREDILEVTGGGLWSGGVEFDAPLMAGDSGFEVNMQTLEVTGFEDDNSEDSARLVGDTIQMKFSDMEIEPEGLSLETDLLFGGSFVTLDTQDAPLLLSTSPQGPMFSPRIDGVGTGRWFKDDDALNLSVPGGSLSLELSNFGVYYDAVEDTFDFSGKAELSWGGKVQDQFRVIGVDTARSMELDLAGDAVDDDAGLFTRGENFLRFSPGSEEEPWSWDVSGSISYSAKSVPGYVETTRPLISELGLELDTTESSFGGNIKGQAPFLASGVELEIELGAFWDPIELEKLKLGLDGLNAPLGSTPFFIQGGELGVDGLSGRDEESALSYQGRIKTTLGPDTTVTPSPLHGSLGGEFTTGDIGLDFKIDSKVGYFVPGVVQSFTDPLVRWFGVNPARINDFTLLEATGDIEYDLAYGDIQTSLGIELLEGVVSAQAQLELYTRGDISHVDASMVATLHMPEAVPLIGGRGTSGTAMLEYVGDGNGQNSSVAAWRTIDLPFGLKTGVGLRADFAGNVELLGQRQIEEIGSWELHEDLSVVVLTARWEEAATDRTLELITPDETVLGEAEWSDHEDIVLVQELSDDYGRAVALQNPARGTWDLRLSDESGLGEVTYDASEMFQGPSTEILSVEVDAGSDQVHIVFDTELQDADSGVVQLYASLSPETVDELGRRITTDAIEVVQGQQEYVWDYREMAPGTYYVNAVTTAEGLAPDHAFSDEPVEVVGSADLVLSVEQEKGPIEETFLLTFTVSNEGERDSGSGILSIDVPESLVGNQPDSEFQSFTDKVTEVNFENIAAGDSADFEFLIPADFEDPAAPLQAQVQAAAYDADPSRNQILYGLFPASEEEQDDDDDPLLQDFEFHTQVDIAVGSPFSELFTDVQAMYTHYQVWTGRIEDGIVLDGNSTGWISAEHLADYRVGYENLEHNTLYVQGWKQGAPPGDWHSNAWRDGDYFDFPGPPGIEFNVDSDISVGTSFSQLFTDQDDTTTWYQLWTGELDQDGVVQGSLVDTQSGGGWVRAEDLNGLQVTGDQAGHNTIYVQAYSPELGMRDWQSNEWQNQEYFGFPEPWGYELAAQQKQIVHLDDGSKGNVADLPVAVADYVNSGDSGSLALQGVQDEQDSGDLFS</sequence>
<dbReference type="OrthoDB" id="5242130at2"/>
<evidence type="ECO:0000313" key="3">
    <source>
        <dbReference type="Proteomes" id="UP000005496"/>
    </source>
</evidence>
<reference evidence="2" key="1">
    <citation type="submission" date="2010-05" db="EMBL/GenBank/DDBJ databases">
        <title>The draft genome of Desulfonatronospira thiodismutans ASO3-1.</title>
        <authorList>
            <consortium name="US DOE Joint Genome Institute (JGI-PGF)"/>
            <person name="Lucas S."/>
            <person name="Copeland A."/>
            <person name="Lapidus A."/>
            <person name="Cheng J.-F."/>
            <person name="Bruce D."/>
            <person name="Goodwin L."/>
            <person name="Pitluck S."/>
            <person name="Chertkov O."/>
            <person name="Brettin T."/>
            <person name="Detter J.C."/>
            <person name="Han C."/>
            <person name="Land M.L."/>
            <person name="Hauser L."/>
            <person name="Kyrpides N."/>
            <person name="Mikhailova N."/>
            <person name="Muyzer G."/>
            <person name="Woyke T."/>
        </authorList>
    </citation>
    <scope>NUCLEOTIDE SEQUENCE [LARGE SCALE GENOMIC DNA]</scope>
    <source>
        <strain evidence="2">ASO3-1</strain>
    </source>
</reference>
<protein>
    <submittedName>
        <fullName evidence="2">Uncharacterized protein</fullName>
    </submittedName>
</protein>
<dbReference type="eggNOG" id="COG1520">
    <property type="taxonomic scope" value="Bacteria"/>
</dbReference>
<dbReference type="Gene3D" id="2.60.40.10">
    <property type="entry name" value="Immunoglobulins"/>
    <property type="match status" value="1"/>
</dbReference>